<organism evidence="3 4">
    <name type="scientific">Adlercreutzia wanghongyangiae</name>
    <dbReference type="NCBI Taxonomy" id="3111451"/>
    <lineage>
        <taxon>Bacteria</taxon>
        <taxon>Bacillati</taxon>
        <taxon>Actinomycetota</taxon>
        <taxon>Coriobacteriia</taxon>
        <taxon>Eggerthellales</taxon>
        <taxon>Eggerthellaceae</taxon>
        <taxon>Adlercreutzia</taxon>
    </lineage>
</organism>
<reference evidence="3 4" key="1">
    <citation type="submission" date="2024-01" db="EMBL/GenBank/DDBJ databases">
        <title>novel species in genus Adlercreutzia.</title>
        <authorList>
            <person name="Liu X."/>
        </authorList>
    </citation>
    <scope>NUCLEOTIDE SEQUENCE [LARGE SCALE GENOMIC DNA]</scope>
    <source>
        <strain evidence="3 4">R7</strain>
    </source>
</reference>
<dbReference type="RefSeq" id="WP_338209617.1">
    <property type="nucleotide sequence ID" value="NZ_JAYMFF010000007.1"/>
</dbReference>
<comment type="similarity">
    <text evidence="1">Belongs to the glycosyltransferase 2 family.</text>
</comment>
<dbReference type="Pfam" id="PF00535">
    <property type="entry name" value="Glycos_transf_2"/>
    <property type="match status" value="1"/>
</dbReference>
<dbReference type="CDD" id="cd04179">
    <property type="entry name" value="DPM_DPG-synthase_like"/>
    <property type="match status" value="1"/>
</dbReference>
<keyword evidence="4" id="KW-1185">Reference proteome</keyword>
<gene>
    <name evidence="3" type="ORF">VIN30_04480</name>
</gene>
<dbReference type="PANTHER" id="PTHR48090">
    <property type="entry name" value="UNDECAPRENYL-PHOSPHATE 4-DEOXY-4-FORMAMIDO-L-ARABINOSE TRANSFERASE-RELATED"/>
    <property type="match status" value="1"/>
</dbReference>
<proteinExistence type="inferred from homology"/>
<evidence type="ECO:0000259" key="2">
    <source>
        <dbReference type="Pfam" id="PF00535"/>
    </source>
</evidence>
<dbReference type="InterPro" id="IPR050256">
    <property type="entry name" value="Glycosyltransferase_2"/>
</dbReference>
<feature type="domain" description="Glycosyltransferase 2-like" evidence="2">
    <location>
        <begin position="14"/>
        <end position="169"/>
    </location>
</feature>
<dbReference type="EMBL" id="JAYMFF010000007">
    <property type="protein sequence ID" value="MEC4175698.1"/>
    <property type="molecule type" value="Genomic_DNA"/>
</dbReference>
<evidence type="ECO:0000313" key="3">
    <source>
        <dbReference type="EMBL" id="MEC4175698.1"/>
    </source>
</evidence>
<evidence type="ECO:0000256" key="1">
    <source>
        <dbReference type="ARBA" id="ARBA00006739"/>
    </source>
</evidence>
<dbReference type="Gene3D" id="3.90.550.10">
    <property type="entry name" value="Spore Coat Polysaccharide Biosynthesis Protein SpsA, Chain A"/>
    <property type="match status" value="1"/>
</dbReference>
<name>A0ABU6IGX4_9ACTN</name>
<dbReference type="PANTHER" id="PTHR48090:SF7">
    <property type="entry name" value="RFBJ PROTEIN"/>
    <property type="match status" value="1"/>
</dbReference>
<dbReference type="InterPro" id="IPR029044">
    <property type="entry name" value="Nucleotide-diphossugar_trans"/>
</dbReference>
<dbReference type="InterPro" id="IPR001173">
    <property type="entry name" value="Glyco_trans_2-like"/>
</dbReference>
<evidence type="ECO:0000313" key="4">
    <source>
        <dbReference type="Proteomes" id="UP001349994"/>
    </source>
</evidence>
<dbReference type="Proteomes" id="UP001349994">
    <property type="component" value="Unassembled WGS sequence"/>
</dbReference>
<dbReference type="SUPFAM" id="SSF53448">
    <property type="entry name" value="Nucleotide-diphospho-sugar transferases"/>
    <property type="match status" value="1"/>
</dbReference>
<comment type="caution">
    <text evidence="3">The sequence shown here is derived from an EMBL/GenBank/DDBJ whole genome shotgun (WGS) entry which is preliminary data.</text>
</comment>
<protein>
    <submittedName>
        <fullName evidence="3">Glycosyltransferase family 2 protein</fullName>
    </submittedName>
</protein>
<sequence length="237" mass="26556">MKMPEESKARVLAIIPAYNEEENIVATVEDLRRNAPGVDYLVIDDGSTDATARICAERGFSHVSLPVNLGLAGGFQTGMKYAFARGYDYAIQFDADGQHSAAYVWPMVEEAQRTGADIIIGSRFCAQKKPVSARMVGSALITCMIRLTTGRKIQDPTSGMRLFDREMIRQFAHKFDYTPEPDTIALAIRNGADVREMQVEMRDRVAGESYLSFTKSISYMLRACISILFVQWFRREG</sequence>
<accession>A0ABU6IGX4</accession>